<gene>
    <name evidence="2" type="ORF">TVAG_314780</name>
</gene>
<feature type="coiled-coil region" evidence="1">
    <location>
        <begin position="208"/>
        <end position="392"/>
    </location>
</feature>
<dbReference type="PANTHER" id="PTHR45615:SF63">
    <property type="entry name" value="CHROMOSOME UNDETERMINED SCAFFOLD_10, WHOLE GENOME SHOTGUN SEQUENCE"/>
    <property type="match status" value="1"/>
</dbReference>
<keyword evidence="3" id="KW-1185">Reference proteome</keyword>
<reference evidence="2" key="2">
    <citation type="journal article" date="2007" name="Science">
        <title>Draft genome sequence of the sexually transmitted pathogen Trichomonas vaginalis.</title>
        <authorList>
            <person name="Carlton J.M."/>
            <person name="Hirt R.P."/>
            <person name="Silva J.C."/>
            <person name="Delcher A.L."/>
            <person name="Schatz M."/>
            <person name="Zhao Q."/>
            <person name="Wortman J.R."/>
            <person name="Bidwell S.L."/>
            <person name="Alsmark U.C.M."/>
            <person name="Besteiro S."/>
            <person name="Sicheritz-Ponten T."/>
            <person name="Noel C.J."/>
            <person name="Dacks J.B."/>
            <person name="Foster P.G."/>
            <person name="Simillion C."/>
            <person name="Van de Peer Y."/>
            <person name="Miranda-Saavedra D."/>
            <person name="Barton G.J."/>
            <person name="Westrop G.D."/>
            <person name="Mueller S."/>
            <person name="Dessi D."/>
            <person name="Fiori P.L."/>
            <person name="Ren Q."/>
            <person name="Paulsen I."/>
            <person name="Zhang H."/>
            <person name="Bastida-Corcuera F.D."/>
            <person name="Simoes-Barbosa A."/>
            <person name="Brown M.T."/>
            <person name="Hayes R.D."/>
            <person name="Mukherjee M."/>
            <person name="Okumura C.Y."/>
            <person name="Schneider R."/>
            <person name="Smith A.J."/>
            <person name="Vanacova S."/>
            <person name="Villalvazo M."/>
            <person name="Haas B.J."/>
            <person name="Pertea M."/>
            <person name="Feldblyum T.V."/>
            <person name="Utterback T.R."/>
            <person name="Shu C.L."/>
            <person name="Osoegawa K."/>
            <person name="de Jong P.J."/>
            <person name="Hrdy I."/>
            <person name="Horvathova L."/>
            <person name="Zubacova Z."/>
            <person name="Dolezal P."/>
            <person name="Malik S.B."/>
            <person name="Logsdon J.M. Jr."/>
            <person name="Henze K."/>
            <person name="Gupta A."/>
            <person name="Wang C.C."/>
            <person name="Dunne R.L."/>
            <person name="Upcroft J.A."/>
            <person name="Upcroft P."/>
            <person name="White O."/>
            <person name="Salzberg S.L."/>
            <person name="Tang P."/>
            <person name="Chiu C.-H."/>
            <person name="Lee Y.-S."/>
            <person name="Embley T.M."/>
            <person name="Coombs G.H."/>
            <person name="Mottram J.C."/>
            <person name="Tachezy J."/>
            <person name="Fraser-Liggett C.M."/>
            <person name="Johnson P.J."/>
        </authorList>
    </citation>
    <scope>NUCLEOTIDE SEQUENCE [LARGE SCALE GENOMIC DNA]</scope>
    <source>
        <strain evidence="2">G3</strain>
    </source>
</reference>
<dbReference type="VEuPathDB" id="TrichDB:TVAG_314780"/>
<organism evidence="2 3">
    <name type="scientific">Trichomonas vaginalis (strain ATCC PRA-98 / G3)</name>
    <dbReference type="NCBI Taxonomy" id="412133"/>
    <lineage>
        <taxon>Eukaryota</taxon>
        <taxon>Metamonada</taxon>
        <taxon>Parabasalia</taxon>
        <taxon>Trichomonadida</taxon>
        <taxon>Trichomonadidae</taxon>
        <taxon>Trichomonas</taxon>
    </lineage>
</organism>
<dbReference type="AlphaFoldDB" id="A2ETR7"/>
<proteinExistence type="predicted"/>
<dbReference type="RefSeq" id="XP_001316171.1">
    <property type="nucleotide sequence ID" value="XM_001316136.1"/>
</dbReference>
<dbReference type="OMA" id="MMNDSIA"/>
<feature type="coiled-coil region" evidence="1">
    <location>
        <begin position="24"/>
        <end position="152"/>
    </location>
</feature>
<evidence type="ECO:0000256" key="1">
    <source>
        <dbReference type="SAM" id="Coils"/>
    </source>
</evidence>
<dbReference type="KEGG" id="tva:4761796"/>
<feature type="coiled-coil region" evidence="1">
    <location>
        <begin position="629"/>
        <end position="803"/>
    </location>
</feature>
<name>A2ETR7_TRIV3</name>
<sequence length="1018" mass="118739">MDSSSDSNEESIDYADIHDTNMANVRLTKDNERLTNLVNSLKHQISESCQFVERNAELERNNQKIQAELRSTKLELDDYKNRLEISMKTIEDLKNKQAKEQLARKEIPSFTVNNDREKDLLNQEIKAIKEQINKKNNEVLKAQTELSSLNASINSLLKVSQTVFNQVFENPKKLMQFLINQQHNQTPEPSQECIQPTIYYDDKLLAKIEKLQNRIKNEKHYSLELQTQFDKKREDYENKISEQLQQINKLNSENQDLHHQISLKDLDISQQKTLMNSEIDSLKQKITILTKKNKEQEESSMKNKIFELSGTLKQENADLKRQIQDLKHVSDERDRLQIENKNQAKLLMDQRKYFDDQKETMKKRMDKVTDELNNVKKQNEQLEMKLKSIQFDKDSQDELNIANIAKFKSLESSLAMAENIKLELQSQNQKYARSIKYLEENLENMRAENQKLLRHRDRLVSVVGKQSLLLNNLEKYSSELNSENRSIKDKIIETKTRIIQKEAEKPQVIDIPITAWYSQEFSRELCSEISKIVNSPINNVQKMKSVMDMVGSAYNKQIQEKSKQIQQITEQNDTNKKLLEKVITTLSDILEMPQLSIYYITADFEKAFSEINNYIEKIRFASTQAANSKAEVEDELASIIEKLDVKNKDDAIEMINELYLHIKNQTSEIKSFKKQINQLKKLIKACNSQSDIKDYENQQKIKTLTEENNEKDNEIVSLSRKLKATENSIKILEKHIEDVRNKAKNDVNNAINSNTMNSKSESEKCQKIISEIKETKDKLKAENDDLKLRIKFLENEITQLKGCIITVEGARKKSDEEMSKLLNQFDSYDAKLRAEFAKEKEDQKQLYEKHIEDLKKRSAELANSHTVLSNSLCECNDKISELSKKVISYDKQIDNINCDNKLKIEELNRQLDVANAKIKSISLSKDIEYQNIIDDITKQAKFEKQSLMDSFVCELCQFIDPHIQITPSIIITAVKKASEELKRLEMQEERLRSILSLSNKDCVEDFVSKLVISQYMRK</sequence>
<accession>A2ETR7</accession>
<reference evidence="2" key="1">
    <citation type="submission" date="2006-10" db="EMBL/GenBank/DDBJ databases">
        <authorList>
            <person name="Amadeo P."/>
            <person name="Zhao Q."/>
            <person name="Wortman J."/>
            <person name="Fraser-Liggett C."/>
            <person name="Carlton J."/>
        </authorList>
    </citation>
    <scope>NUCLEOTIDE SEQUENCE</scope>
    <source>
        <strain evidence="2">G3</strain>
    </source>
</reference>
<dbReference type="SMR" id="A2ETR7"/>
<keyword evidence="1" id="KW-0175">Coiled coil</keyword>
<dbReference type="STRING" id="5722.A2ETR7"/>
<dbReference type="EMBL" id="DS113489">
    <property type="protein sequence ID" value="EAY03948.1"/>
    <property type="molecule type" value="Genomic_DNA"/>
</dbReference>
<evidence type="ECO:0000313" key="3">
    <source>
        <dbReference type="Proteomes" id="UP000001542"/>
    </source>
</evidence>
<evidence type="ECO:0000313" key="2">
    <source>
        <dbReference type="EMBL" id="EAY03948.1"/>
    </source>
</evidence>
<dbReference type="VEuPathDB" id="TrichDB:TVAGG3_0046030"/>
<dbReference type="InParanoid" id="A2ETR7"/>
<protein>
    <submittedName>
        <fullName evidence="2">Uncharacterized protein</fullName>
    </submittedName>
</protein>
<dbReference type="Proteomes" id="UP000001542">
    <property type="component" value="Unassembled WGS sequence"/>
</dbReference>
<feature type="coiled-coil region" evidence="1">
    <location>
        <begin position="837"/>
        <end position="864"/>
    </location>
</feature>
<feature type="coiled-coil region" evidence="1">
    <location>
        <begin position="421"/>
        <end position="490"/>
    </location>
</feature>
<dbReference type="PANTHER" id="PTHR45615">
    <property type="entry name" value="MYOSIN HEAVY CHAIN, NON-MUSCLE"/>
    <property type="match status" value="1"/>
</dbReference>